<keyword evidence="3" id="KW-1185">Reference proteome</keyword>
<accession>A0AAV4PRZ0</accession>
<organism evidence="2 3">
    <name type="scientific">Caerostris darwini</name>
    <dbReference type="NCBI Taxonomy" id="1538125"/>
    <lineage>
        <taxon>Eukaryota</taxon>
        <taxon>Metazoa</taxon>
        <taxon>Ecdysozoa</taxon>
        <taxon>Arthropoda</taxon>
        <taxon>Chelicerata</taxon>
        <taxon>Arachnida</taxon>
        <taxon>Araneae</taxon>
        <taxon>Araneomorphae</taxon>
        <taxon>Entelegynae</taxon>
        <taxon>Araneoidea</taxon>
        <taxon>Araneidae</taxon>
        <taxon>Caerostris</taxon>
    </lineage>
</organism>
<dbReference type="AlphaFoldDB" id="A0AAV4PRZ0"/>
<sequence length="131" mass="14917">MLIGVCLLINELIGVCLKYDKDICGQLALKSISCRCEPPKRIPHIKRKSSFKILFINTKEQNYQDKLTRERLLKIQLLSDSRTCVCEDQQFPTFNLFSRDRVFLAHVNFEAFQKTPGLNLTGNKAATPLGG</sequence>
<feature type="chain" id="PRO_5043539906" evidence="1">
    <location>
        <begin position="19"/>
        <end position="131"/>
    </location>
</feature>
<dbReference type="Proteomes" id="UP001054837">
    <property type="component" value="Unassembled WGS sequence"/>
</dbReference>
<dbReference type="EMBL" id="BPLQ01003193">
    <property type="protein sequence ID" value="GIX98591.1"/>
    <property type="molecule type" value="Genomic_DNA"/>
</dbReference>
<proteinExistence type="predicted"/>
<name>A0AAV4PRZ0_9ARAC</name>
<feature type="signal peptide" evidence="1">
    <location>
        <begin position="1"/>
        <end position="18"/>
    </location>
</feature>
<keyword evidence="1" id="KW-0732">Signal</keyword>
<reference evidence="2 3" key="1">
    <citation type="submission" date="2021-06" db="EMBL/GenBank/DDBJ databases">
        <title>Caerostris darwini draft genome.</title>
        <authorList>
            <person name="Kono N."/>
            <person name="Arakawa K."/>
        </authorList>
    </citation>
    <scope>NUCLEOTIDE SEQUENCE [LARGE SCALE GENOMIC DNA]</scope>
</reference>
<comment type="caution">
    <text evidence="2">The sequence shown here is derived from an EMBL/GenBank/DDBJ whole genome shotgun (WGS) entry which is preliminary data.</text>
</comment>
<evidence type="ECO:0000256" key="1">
    <source>
        <dbReference type="SAM" id="SignalP"/>
    </source>
</evidence>
<evidence type="ECO:0000313" key="2">
    <source>
        <dbReference type="EMBL" id="GIX98591.1"/>
    </source>
</evidence>
<gene>
    <name evidence="2" type="ORF">CDAR_452251</name>
</gene>
<protein>
    <submittedName>
        <fullName evidence="2">Uncharacterized protein</fullName>
    </submittedName>
</protein>
<evidence type="ECO:0000313" key="3">
    <source>
        <dbReference type="Proteomes" id="UP001054837"/>
    </source>
</evidence>